<protein>
    <recommendedName>
        <fullName evidence="4">AmpE protein</fullName>
    </recommendedName>
</protein>
<proteinExistence type="predicted"/>
<keyword evidence="1" id="KW-0812">Transmembrane</keyword>
<dbReference type="RefSeq" id="WP_340674546.1">
    <property type="nucleotide sequence ID" value="NZ_JBHTIT010000001.1"/>
</dbReference>
<dbReference type="PANTHER" id="PTHR38684:SF1">
    <property type="entry name" value="PROTEIN AMPE"/>
    <property type="match status" value="1"/>
</dbReference>
<evidence type="ECO:0008006" key="4">
    <source>
        <dbReference type="Google" id="ProtNLM"/>
    </source>
</evidence>
<keyword evidence="3" id="KW-1185">Reference proteome</keyword>
<reference evidence="3" key="1">
    <citation type="journal article" date="2019" name="Int. J. Syst. Evol. Microbiol.">
        <title>The Global Catalogue of Microorganisms (GCM) 10K type strain sequencing project: providing services to taxonomists for standard genome sequencing and annotation.</title>
        <authorList>
            <consortium name="The Broad Institute Genomics Platform"/>
            <consortium name="The Broad Institute Genome Sequencing Center for Infectious Disease"/>
            <person name="Wu L."/>
            <person name="Ma J."/>
        </authorList>
    </citation>
    <scope>NUCLEOTIDE SEQUENCE [LARGE SCALE GENOMIC DNA]</scope>
    <source>
        <strain evidence="3">CCUG 63419</strain>
    </source>
</reference>
<evidence type="ECO:0000256" key="1">
    <source>
        <dbReference type="SAM" id="Phobius"/>
    </source>
</evidence>
<dbReference type="InterPro" id="IPR052966">
    <property type="entry name" value="Beta-lactamase_Reg"/>
</dbReference>
<dbReference type="EMBL" id="JBHTIT010000001">
    <property type="protein sequence ID" value="MFD0948792.1"/>
    <property type="molecule type" value="Genomic_DNA"/>
</dbReference>
<feature type="transmembrane region" description="Helical" evidence="1">
    <location>
        <begin position="131"/>
        <end position="152"/>
    </location>
</feature>
<feature type="transmembrane region" description="Helical" evidence="1">
    <location>
        <begin position="67"/>
        <end position="85"/>
    </location>
</feature>
<dbReference type="PANTHER" id="PTHR38684">
    <property type="entry name" value="PROTEIN AMPE"/>
    <property type="match status" value="1"/>
</dbReference>
<organism evidence="2 3">
    <name type="scientific">Paraperlucidibaca wandonensis</name>
    <dbReference type="NCBI Taxonomy" id="1268273"/>
    <lineage>
        <taxon>Bacteria</taxon>
        <taxon>Pseudomonadati</taxon>
        <taxon>Pseudomonadota</taxon>
        <taxon>Gammaproteobacteria</taxon>
        <taxon>Moraxellales</taxon>
        <taxon>Moraxellaceae</taxon>
        <taxon>Paraperlucidibaca</taxon>
    </lineage>
</organism>
<accession>A0ABW3HC63</accession>
<name>A0ABW3HC63_9GAMM</name>
<keyword evidence="1" id="KW-0472">Membrane</keyword>
<gene>
    <name evidence="2" type="ORF">ACFQ0F_00020</name>
</gene>
<dbReference type="Proteomes" id="UP001597044">
    <property type="component" value="Unassembled WGS sequence"/>
</dbReference>
<feature type="transmembrane region" description="Helical" evidence="1">
    <location>
        <begin position="41"/>
        <end position="60"/>
    </location>
</feature>
<evidence type="ECO:0000313" key="3">
    <source>
        <dbReference type="Proteomes" id="UP001597044"/>
    </source>
</evidence>
<comment type="caution">
    <text evidence="2">The sequence shown here is derived from an EMBL/GenBank/DDBJ whole genome shotgun (WGS) entry which is preliminary data.</text>
</comment>
<keyword evidence="1" id="KW-1133">Transmembrane helix</keyword>
<sequence length="280" mass="30749">MTLLLALIAIAAYFSMPEEWRLRLSTPLPHWLGWSHRVPVGNSLRLAIAVIVPMIILAVALQLLDELASIFVFLLSAVIVIAVFGDSQANRIFQQNQAEWAGSEWPSDDELLENALSLARQHHLRSQLNELFAPLFWLLLATPVAALGYYLLRRVAFDEQAVELSTEAGDDAAASEESLAVICLRLADWIPARLLALSFALAGNFTSTWAAISGRILRTETVAYELIDDAAEAAEPIAIDPSLTPAVGLATAMHQLESLLQRALVVWMVFLAVKTLWPGM</sequence>
<evidence type="ECO:0000313" key="2">
    <source>
        <dbReference type="EMBL" id="MFD0948792.1"/>
    </source>
</evidence>